<feature type="region of interest" description="Disordered" evidence="3">
    <location>
        <begin position="1"/>
        <end position="29"/>
    </location>
</feature>
<dbReference type="EMBL" id="BCMS01000001">
    <property type="protein sequence ID" value="GAQ22765.1"/>
    <property type="molecule type" value="Genomic_DNA"/>
</dbReference>
<dbReference type="SUPFAM" id="SSF55729">
    <property type="entry name" value="Acyl-CoA N-acyltransferases (Nat)"/>
    <property type="match status" value="2"/>
</dbReference>
<dbReference type="PANTHER" id="PTHR43877:SF8">
    <property type="entry name" value="N-ACETYLGLUTAMATE SYNTHASE-RELATED"/>
    <property type="match status" value="1"/>
</dbReference>
<name>A0A100HL61_9DEIO</name>
<dbReference type="CDD" id="cd04301">
    <property type="entry name" value="NAT_SF"/>
    <property type="match status" value="1"/>
</dbReference>
<evidence type="ECO:0000256" key="3">
    <source>
        <dbReference type="SAM" id="MobiDB-lite"/>
    </source>
</evidence>
<dbReference type="Gene3D" id="3.40.630.30">
    <property type="match status" value="1"/>
</dbReference>
<evidence type="ECO:0000256" key="1">
    <source>
        <dbReference type="ARBA" id="ARBA00022679"/>
    </source>
</evidence>
<dbReference type="Proteomes" id="UP000056209">
    <property type="component" value="Unassembled WGS sequence"/>
</dbReference>
<keyword evidence="2" id="KW-0012">Acyltransferase</keyword>
<dbReference type="InterPro" id="IPR016181">
    <property type="entry name" value="Acyl_CoA_acyltransferase"/>
</dbReference>
<evidence type="ECO:0000313" key="5">
    <source>
        <dbReference type="EMBL" id="GAQ22765.1"/>
    </source>
</evidence>
<accession>A0A100HL61</accession>
<keyword evidence="6" id="KW-1185">Reference proteome</keyword>
<evidence type="ECO:0000256" key="2">
    <source>
        <dbReference type="ARBA" id="ARBA00023315"/>
    </source>
</evidence>
<evidence type="ECO:0000259" key="4">
    <source>
        <dbReference type="PROSITE" id="PS51186"/>
    </source>
</evidence>
<dbReference type="AlphaFoldDB" id="A0A100HL61"/>
<dbReference type="GO" id="GO:0016747">
    <property type="term" value="F:acyltransferase activity, transferring groups other than amino-acyl groups"/>
    <property type="evidence" value="ECO:0007669"/>
    <property type="project" value="InterPro"/>
</dbReference>
<reference evidence="6" key="1">
    <citation type="submission" date="2015-11" db="EMBL/GenBank/DDBJ databases">
        <title>Draft Genome Sequence of the Radioresistant Bacterium Deinococcus grandis, Isolated from Freshwater Fish in Japan.</title>
        <authorList>
            <person name="Satoh K."/>
            <person name="Onodera T."/>
            <person name="Omoso K."/>
            <person name="Takeda-Yano K."/>
            <person name="Katayama T."/>
            <person name="Oono Y."/>
            <person name="Narumi I."/>
        </authorList>
    </citation>
    <scope>NUCLEOTIDE SEQUENCE [LARGE SCALE GENOMIC DNA]</scope>
    <source>
        <strain evidence="6">ATCC 43672</strain>
    </source>
</reference>
<gene>
    <name evidence="5" type="ORF">DEIGR_102792</name>
</gene>
<dbReference type="PANTHER" id="PTHR43877">
    <property type="entry name" value="AMINOALKYLPHOSPHONATE N-ACETYLTRANSFERASE-RELATED-RELATED"/>
    <property type="match status" value="1"/>
</dbReference>
<dbReference type="InterPro" id="IPR000182">
    <property type="entry name" value="GNAT_dom"/>
</dbReference>
<keyword evidence="1 5" id="KW-0808">Transferase</keyword>
<feature type="domain" description="N-acetyltransferase" evidence="4">
    <location>
        <begin position="21"/>
        <end position="180"/>
    </location>
</feature>
<dbReference type="InterPro" id="IPR050832">
    <property type="entry name" value="Bact_Acetyltransf"/>
</dbReference>
<feature type="compositionally biased region" description="Low complexity" evidence="3">
    <location>
        <begin position="1"/>
        <end position="12"/>
    </location>
</feature>
<sequence length="437" mass="47810">MTSTAPQTTPEPQAQPAPGWPTVTPFDPHAATPAQRLAVGQRLADAFAHTHPDDPALLPETEAVGLTHQLPTERTAHYAVWNGEHALAWGSLSYDLEQNTHMAHLRLTVHPTARRQGLGRAVMTQLLTHADKLERGTLTFGTSSRSPAGEAFATALGAQPALPMRQSRLDLTTLDHDLLSRWQARPDGDPFRLHLWQRVPDEYLTRVADMMMVMNTAPRGDLEQHDWTITPDMIRSWETMIEEANETRHMLAVEDTRTGRLDAYSEVFWMPERATLVYQGATAVRPSARGQGLGKWVKAAMLDHVLHACPGARWIQTNNANENAPNARHQRRTRLHAVQQLHGVAAEAGVTPSLMLCGCACGGPPHPPAPYPRGAGGAYVALGKSCFWCGGLVMGGDVSGFDAILPPPRKARALRARRPVVVCGRWLGNLQGSADRL</sequence>
<dbReference type="PROSITE" id="PS51186">
    <property type="entry name" value="GNAT"/>
    <property type="match status" value="1"/>
</dbReference>
<comment type="caution">
    <text evidence="5">The sequence shown here is derived from an EMBL/GenBank/DDBJ whole genome shotgun (WGS) entry which is preliminary data.</text>
</comment>
<protein>
    <submittedName>
        <fullName evidence="5">N-acetyltransferase</fullName>
    </submittedName>
</protein>
<evidence type="ECO:0000313" key="6">
    <source>
        <dbReference type="Proteomes" id="UP000056209"/>
    </source>
</evidence>
<dbReference type="RefSeq" id="WP_236704752.1">
    <property type="nucleotide sequence ID" value="NZ_BCMS01000001.1"/>
</dbReference>
<organism evidence="5 6">
    <name type="scientific">Deinococcus grandis</name>
    <dbReference type="NCBI Taxonomy" id="57498"/>
    <lineage>
        <taxon>Bacteria</taxon>
        <taxon>Thermotogati</taxon>
        <taxon>Deinococcota</taxon>
        <taxon>Deinococci</taxon>
        <taxon>Deinococcales</taxon>
        <taxon>Deinococcaceae</taxon>
        <taxon>Deinococcus</taxon>
    </lineage>
</organism>
<dbReference type="Pfam" id="PF00583">
    <property type="entry name" value="Acetyltransf_1"/>
    <property type="match status" value="1"/>
</dbReference>
<proteinExistence type="predicted"/>